<protein>
    <submittedName>
        <fullName evidence="3">Smr-domain-containing protein</fullName>
    </submittedName>
</protein>
<dbReference type="Pfam" id="PF08590">
    <property type="entry name" value="DUF1771"/>
    <property type="match status" value="1"/>
</dbReference>
<evidence type="ECO:0000256" key="1">
    <source>
        <dbReference type="SAM" id="MobiDB-lite"/>
    </source>
</evidence>
<dbReference type="Proteomes" id="UP000218811">
    <property type="component" value="Unassembled WGS sequence"/>
</dbReference>
<evidence type="ECO:0000313" key="4">
    <source>
        <dbReference type="Proteomes" id="UP000218811"/>
    </source>
</evidence>
<dbReference type="OMA" id="RANNASC"/>
<dbReference type="PANTHER" id="PTHR47417:SF1">
    <property type="entry name" value="SMR DOMAIN-CONTAINING PROTEIN YPL199C"/>
    <property type="match status" value="1"/>
</dbReference>
<evidence type="ECO:0000259" key="2">
    <source>
        <dbReference type="PROSITE" id="PS50828"/>
    </source>
</evidence>
<feature type="region of interest" description="Disordered" evidence="1">
    <location>
        <begin position="15"/>
        <end position="35"/>
    </location>
</feature>
<dbReference type="EMBL" id="KB468146">
    <property type="protein sequence ID" value="PCH43885.1"/>
    <property type="molecule type" value="Genomic_DNA"/>
</dbReference>
<dbReference type="InterPro" id="IPR002625">
    <property type="entry name" value="Smr_dom"/>
</dbReference>
<reference evidence="3 4" key="1">
    <citation type="journal article" date="2012" name="Science">
        <title>The Paleozoic origin of enzymatic lignin decomposition reconstructed from 31 fungal genomes.</title>
        <authorList>
            <person name="Floudas D."/>
            <person name="Binder M."/>
            <person name="Riley R."/>
            <person name="Barry K."/>
            <person name="Blanchette R.A."/>
            <person name="Henrissat B."/>
            <person name="Martinez A.T."/>
            <person name="Otillar R."/>
            <person name="Spatafora J.W."/>
            <person name="Yadav J.S."/>
            <person name="Aerts A."/>
            <person name="Benoit I."/>
            <person name="Boyd A."/>
            <person name="Carlson A."/>
            <person name="Copeland A."/>
            <person name="Coutinho P.M."/>
            <person name="de Vries R.P."/>
            <person name="Ferreira P."/>
            <person name="Findley K."/>
            <person name="Foster B."/>
            <person name="Gaskell J."/>
            <person name="Glotzer D."/>
            <person name="Gorecki P."/>
            <person name="Heitman J."/>
            <person name="Hesse C."/>
            <person name="Hori C."/>
            <person name="Igarashi K."/>
            <person name="Jurgens J.A."/>
            <person name="Kallen N."/>
            <person name="Kersten P."/>
            <person name="Kohler A."/>
            <person name="Kuees U."/>
            <person name="Kumar T.K.A."/>
            <person name="Kuo A."/>
            <person name="LaButti K."/>
            <person name="Larrondo L.F."/>
            <person name="Lindquist E."/>
            <person name="Ling A."/>
            <person name="Lombard V."/>
            <person name="Lucas S."/>
            <person name="Lundell T."/>
            <person name="Martin R."/>
            <person name="McLaughlin D.J."/>
            <person name="Morgenstern I."/>
            <person name="Morin E."/>
            <person name="Murat C."/>
            <person name="Nagy L.G."/>
            <person name="Nolan M."/>
            <person name="Ohm R.A."/>
            <person name="Patyshakuliyeva A."/>
            <person name="Rokas A."/>
            <person name="Ruiz-Duenas F.J."/>
            <person name="Sabat G."/>
            <person name="Salamov A."/>
            <person name="Samejima M."/>
            <person name="Schmutz J."/>
            <person name="Slot J.C."/>
            <person name="St John F."/>
            <person name="Stenlid J."/>
            <person name="Sun H."/>
            <person name="Sun S."/>
            <person name="Syed K."/>
            <person name="Tsang A."/>
            <person name="Wiebenga A."/>
            <person name="Young D."/>
            <person name="Pisabarro A."/>
            <person name="Eastwood D.C."/>
            <person name="Martin F."/>
            <person name="Cullen D."/>
            <person name="Grigoriev I.V."/>
            <person name="Hibbett D.S."/>
        </authorList>
    </citation>
    <scope>NUCLEOTIDE SEQUENCE [LARGE SCALE GENOMIC DNA]</scope>
    <source>
        <strain evidence="3 4">MD-104</strain>
    </source>
</reference>
<dbReference type="Pfam" id="PF01713">
    <property type="entry name" value="Smr"/>
    <property type="match status" value="1"/>
</dbReference>
<feature type="domain" description="Smr" evidence="2">
    <location>
        <begin position="58"/>
        <end position="134"/>
    </location>
</feature>
<dbReference type="PROSITE" id="PS50828">
    <property type="entry name" value="SMR"/>
    <property type="match status" value="1"/>
</dbReference>
<dbReference type="InterPro" id="IPR036063">
    <property type="entry name" value="Smr_dom_sf"/>
</dbReference>
<evidence type="ECO:0000313" key="3">
    <source>
        <dbReference type="EMBL" id="PCH43885.1"/>
    </source>
</evidence>
<gene>
    <name evidence="3" type="ORF">WOLCODRAFT_75801</name>
</gene>
<dbReference type="STRING" id="742152.A0A2H3JQU9"/>
<dbReference type="InterPro" id="IPR053020">
    <property type="entry name" value="Smr_domain_protein"/>
</dbReference>
<dbReference type="Gene3D" id="3.30.1370.110">
    <property type="match status" value="1"/>
</dbReference>
<keyword evidence="4" id="KW-1185">Reference proteome</keyword>
<proteinExistence type="predicted"/>
<sequence>MGQCFEASKAAYTRGERARAKELSNEGKAHQSERDRLNAEASEWIFAENNRDLAPGEVDLHGLHVKEAITFTDREIKKARRRGDAKLRLIVGKGLHSPQGMAKLKPAIEEMMQENGLLAELDENNAGVLIVDLDGRPTGAGAVIRPDDIVRKLANKEDRCIVM</sequence>
<dbReference type="SMART" id="SM01162">
    <property type="entry name" value="DUF1771"/>
    <property type="match status" value="1"/>
</dbReference>
<dbReference type="InterPro" id="IPR013899">
    <property type="entry name" value="DUF1771"/>
</dbReference>
<dbReference type="SMART" id="SM00463">
    <property type="entry name" value="SMR"/>
    <property type="match status" value="1"/>
</dbReference>
<organism evidence="3 4">
    <name type="scientific">Wolfiporia cocos (strain MD-104)</name>
    <name type="common">Brown rot fungus</name>
    <dbReference type="NCBI Taxonomy" id="742152"/>
    <lineage>
        <taxon>Eukaryota</taxon>
        <taxon>Fungi</taxon>
        <taxon>Dikarya</taxon>
        <taxon>Basidiomycota</taxon>
        <taxon>Agaricomycotina</taxon>
        <taxon>Agaricomycetes</taxon>
        <taxon>Polyporales</taxon>
        <taxon>Phaeolaceae</taxon>
        <taxon>Wolfiporia</taxon>
    </lineage>
</organism>
<name>A0A2H3JQU9_WOLCO</name>
<dbReference type="AlphaFoldDB" id="A0A2H3JQU9"/>
<dbReference type="OrthoDB" id="3231855at2759"/>
<dbReference type="PANTHER" id="PTHR47417">
    <property type="entry name" value="SMR DOMAIN-CONTAINING PROTEIN YPL199C"/>
    <property type="match status" value="1"/>
</dbReference>
<accession>A0A2H3JQU9</accession>
<dbReference type="SUPFAM" id="SSF160443">
    <property type="entry name" value="SMR domain-like"/>
    <property type="match status" value="1"/>
</dbReference>